<sequence>MIDQREEQVRLRLPLSASHIEQAVAAFREQFHAPCYLYLKGHVTIVTGELCVIPEWLPVARPDHELDLLGLGDPEISQEDETLVWVAPTRACFLLLSTTPLP</sequence>
<keyword evidence="2" id="KW-1185">Reference proteome</keyword>
<gene>
    <name evidence="1" type="ORF">KSF_049040</name>
</gene>
<comment type="caution">
    <text evidence="1">The sequence shown here is derived from an EMBL/GenBank/DDBJ whole genome shotgun (WGS) entry which is preliminary data.</text>
</comment>
<organism evidence="1 2">
    <name type="scientific">Reticulibacter mediterranei</name>
    <dbReference type="NCBI Taxonomy" id="2778369"/>
    <lineage>
        <taxon>Bacteria</taxon>
        <taxon>Bacillati</taxon>
        <taxon>Chloroflexota</taxon>
        <taxon>Ktedonobacteria</taxon>
        <taxon>Ktedonobacterales</taxon>
        <taxon>Reticulibacteraceae</taxon>
        <taxon>Reticulibacter</taxon>
    </lineage>
</organism>
<dbReference type="AlphaFoldDB" id="A0A8J3IHV8"/>
<dbReference type="EMBL" id="BNJK01000001">
    <property type="protein sequence ID" value="GHO94856.1"/>
    <property type="molecule type" value="Genomic_DNA"/>
</dbReference>
<accession>A0A8J3IHV8</accession>
<protein>
    <submittedName>
        <fullName evidence="1">Uncharacterized protein</fullName>
    </submittedName>
</protein>
<dbReference type="Proteomes" id="UP000597444">
    <property type="component" value="Unassembled WGS sequence"/>
</dbReference>
<dbReference type="RefSeq" id="WP_220205567.1">
    <property type="nucleotide sequence ID" value="NZ_BNJK01000001.1"/>
</dbReference>
<reference evidence="1" key="1">
    <citation type="submission" date="2020-10" db="EMBL/GenBank/DDBJ databases">
        <title>Taxonomic study of unclassified bacteria belonging to the class Ktedonobacteria.</title>
        <authorList>
            <person name="Yabe S."/>
            <person name="Wang C.M."/>
            <person name="Zheng Y."/>
            <person name="Sakai Y."/>
            <person name="Cavaletti L."/>
            <person name="Monciardini P."/>
            <person name="Donadio S."/>
        </authorList>
    </citation>
    <scope>NUCLEOTIDE SEQUENCE</scope>
    <source>
        <strain evidence="1">ID150040</strain>
    </source>
</reference>
<evidence type="ECO:0000313" key="1">
    <source>
        <dbReference type="EMBL" id="GHO94856.1"/>
    </source>
</evidence>
<proteinExistence type="predicted"/>
<name>A0A8J3IHV8_9CHLR</name>
<evidence type="ECO:0000313" key="2">
    <source>
        <dbReference type="Proteomes" id="UP000597444"/>
    </source>
</evidence>